<name>E7QR48_HALPU</name>
<dbReference type="Proteomes" id="UP000184203">
    <property type="component" value="Unassembled WGS sequence"/>
</dbReference>
<reference evidence="3 5" key="1">
    <citation type="journal article" date="2014" name="ISME J.">
        <title>Trehalose/2-sulfotrehalose biosynthesis and glycine-betaine uptake are widely spread mechanisms for osmoadaptation in the Halobacteriales.</title>
        <authorList>
            <person name="Youssef N.H."/>
            <person name="Savage-Ashlock K.N."/>
            <person name="McCully A.L."/>
            <person name="Luedtke B."/>
            <person name="Shaw E.I."/>
            <person name="Hoff W.D."/>
            <person name="Elshahed M.S."/>
        </authorList>
    </citation>
    <scope>NUCLEOTIDE SEQUENCE [LARGE SCALE GENOMIC DNA]</scope>
    <source>
        <strain evidence="3 5">DX253</strain>
    </source>
</reference>
<evidence type="ECO:0000256" key="1">
    <source>
        <dbReference type="SAM" id="MobiDB-lite"/>
    </source>
</evidence>
<sequence>MRRPTILVFTLVVASAVGAMAIGTAEPQGDSKPNERWNRTYGGSGDDIFADIARTDDGGYVLAGETESDSSGIDGWVMKIDGNGNTEWERTFSGPGTDRLYSVVTTDDGIVAAGRTDRGGTPMGWVLELDSDGETRRERTPGTGAFYGVERDGDGYVLAGWTRGDGGVGGWLVKHDTSGAKAWERTYATPDGSTGRFKAVVPTSDGYLLAGEVESGSQDAWILRVGDNGERQWQRTLGGADREAVWAATGDESGIVVAGESESGESRDGWVFRYDASGERQWEKRFGGGEVDWLDSAMRTDDGGYLFTGGTLTGGIGSADGYVVKTGADGTLQWEKAYGSDAWDKPWPAIRTHDGGFLLAGQTGGFGAEAKDGWVLELGPGSMTSATNDTSADETTSTSGTSTTGAESTPEADSPSSNTSLPGFTVPIAVVAVVILGLWRGRRA</sequence>
<feature type="compositionally biased region" description="Low complexity" evidence="1">
    <location>
        <begin position="384"/>
        <end position="409"/>
    </location>
</feature>
<dbReference type="PATRIC" id="fig|797209.4.peg.1260"/>
<reference evidence="6" key="3">
    <citation type="submission" date="2016-11" db="EMBL/GenBank/DDBJ databases">
        <authorList>
            <person name="Varghese N."/>
            <person name="Submissions S."/>
        </authorList>
    </citation>
    <scope>NUCLEOTIDE SEQUENCE [LARGE SCALE GENOMIC DNA]</scope>
    <source>
        <strain evidence="6">DX253</strain>
    </source>
</reference>
<keyword evidence="2" id="KW-0472">Membrane</keyword>
<dbReference type="EMBL" id="FRAN01000005">
    <property type="protein sequence ID" value="SHL18264.1"/>
    <property type="molecule type" value="Genomic_DNA"/>
</dbReference>
<dbReference type="RefSeq" id="WP_007978092.1">
    <property type="nucleotide sequence ID" value="NZ_AEMG01000005.1"/>
</dbReference>
<dbReference type="STRING" id="797209.GCA_000376445_03929"/>
<evidence type="ECO:0000313" key="5">
    <source>
        <dbReference type="Proteomes" id="UP000003751"/>
    </source>
</evidence>
<organism evidence="3 5">
    <name type="scientific">Haladaptatus paucihalophilus DX253</name>
    <dbReference type="NCBI Taxonomy" id="797209"/>
    <lineage>
        <taxon>Archaea</taxon>
        <taxon>Methanobacteriati</taxon>
        <taxon>Methanobacteriota</taxon>
        <taxon>Stenosarchaea group</taxon>
        <taxon>Halobacteria</taxon>
        <taxon>Halobacteriales</taxon>
        <taxon>Haladaptataceae</taxon>
        <taxon>Haladaptatus</taxon>
    </lineage>
</organism>
<dbReference type="AlphaFoldDB" id="E7QR48"/>
<proteinExistence type="predicted"/>
<protein>
    <submittedName>
        <fullName evidence="3">Uncharacterized protein</fullName>
    </submittedName>
</protein>
<dbReference type="eggNOG" id="arCOG02559">
    <property type="taxonomic scope" value="Archaea"/>
</dbReference>
<dbReference type="InterPro" id="IPR011047">
    <property type="entry name" value="Quinoprotein_ADH-like_sf"/>
</dbReference>
<dbReference type="PANTHER" id="PTHR42754">
    <property type="entry name" value="ENDOGLUCANASE"/>
    <property type="match status" value="1"/>
</dbReference>
<dbReference type="Proteomes" id="UP000003751">
    <property type="component" value="Unassembled WGS sequence"/>
</dbReference>
<evidence type="ECO:0000256" key="2">
    <source>
        <dbReference type="SAM" id="Phobius"/>
    </source>
</evidence>
<dbReference type="PANTHER" id="PTHR42754:SF1">
    <property type="entry name" value="LIPOPROTEIN"/>
    <property type="match status" value="1"/>
</dbReference>
<dbReference type="EMBL" id="AEMG01000005">
    <property type="protein sequence ID" value="EFW92956.1"/>
    <property type="molecule type" value="Genomic_DNA"/>
</dbReference>
<keyword evidence="6" id="KW-1185">Reference proteome</keyword>
<keyword evidence="2" id="KW-1133">Transmembrane helix</keyword>
<feature type="region of interest" description="Disordered" evidence="1">
    <location>
        <begin position="378"/>
        <end position="421"/>
    </location>
</feature>
<dbReference type="OrthoDB" id="98274at2157"/>
<accession>E7QR48</accession>
<feature type="transmembrane region" description="Helical" evidence="2">
    <location>
        <begin position="421"/>
        <end position="439"/>
    </location>
</feature>
<evidence type="ECO:0000313" key="3">
    <source>
        <dbReference type="EMBL" id="EFW92956.1"/>
    </source>
</evidence>
<evidence type="ECO:0000313" key="6">
    <source>
        <dbReference type="Proteomes" id="UP000184203"/>
    </source>
</evidence>
<dbReference type="SUPFAM" id="SSF50998">
    <property type="entry name" value="Quinoprotein alcohol dehydrogenase-like"/>
    <property type="match status" value="1"/>
</dbReference>
<reference evidence="4" key="2">
    <citation type="submission" date="2016-11" db="EMBL/GenBank/DDBJ databases">
        <authorList>
            <person name="Jaros S."/>
            <person name="Januszkiewicz K."/>
            <person name="Wedrychowicz H."/>
        </authorList>
    </citation>
    <scope>NUCLEOTIDE SEQUENCE [LARGE SCALE GENOMIC DNA]</scope>
    <source>
        <strain evidence="4">DX253</strain>
    </source>
</reference>
<keyword evidence="2" id="KW-0812">Transmembrane</keyword>
<evidence type="ECO:0000313" key="4">
    <source>
        <dbReference type="EMBL" id="SHL18264.1"/>
    </source>
</evidence>
<gene>
    <name evidence="4" type="ORF">SAMN05444342_3165</name>
    <name evidence="3" type="ORF">ZOD2009_06354</name>
</gene>